<name>A0A2U1U551_9GAMM</name>
<dbReference type="AlphaFoldDB" id="A0A2U1U551"/>
<dbReference type="Proteomes" id="UP000296159">
    <property type="component" value="Unassembled WGS sequence"/>
</dbReference>
<evidence type="ECO:0000313" key="1">
    <source>
        <dbReference type="EMBL" id="PWC16704.1"/>
    </source>
</evidence>
<evidence type="ECO:0000313" key="2">
    <source>
        <dbReference type="Proteomes" id="UP000296159"/>
    </source>
</evidence>
<protein>
    <submittedName>
        <fullName evidence="1">Cytoplasmic protein</fullName>
    </submittedName>
</protein>
<keyword evidence="2" id="KW-1185">Reference proteome</keyword>
<dbReference type="RefSeq" id="WP_136165957.1">
    <property type="nucleotide sequence ID" value="NZ_KZ819076.1"/>
</dbReference>
<organism evidence="1 2">
    <name type="scientific">Brenneria corticis</name>
    <dbReference type="NCBI Taxonomy" id="2173106"/>
    <lineage>
        <taxon>Bacteria</taxon>
        <taxon>Pseudomonadati</taxon>
        <taxon>Pseudomonadota</taxon>
        <taxon>Gammaproteobacteria</taxon>
        <taxon>Enterobacterales</taxon>
        <taxon>Pectobacteriaceae</taxon>
        <taxon>Brenneria</taxon>
    </lineage>
</organism>
<dbReference type="Pfam" id="PF14384">
    <property type="entry name" value="BrnA_antitoxin"/>
    <property type="match status" value="1"/>
</dbReference>
<dbReference type="InterPro" id="IPR025528">
    <property type="entry name" value="BrnA_antitoxin"/>
</dbReference>
<proteinExistence type="predicted"/>
<reference evidence="1 2" key="1">
    <citation type="submission" date="2018-04" db="EMBL/GenBank/DDBJ databases">
        <title>Brenneria corticis sp.nov.</title>
        <authorList>
            <person name="Li Y."/>
        </authorList>
    </citation>
    <scope>NUCLEOTIDE SEQUENCE [LARGE SCALE GENOMIC DNA]</scope>
    <source>
        <strain evidence="1 2">CFCC 11842</strain>
    </source>
</reference>
<sequence>MSKTVRYRVDLANLPPLTETQRAELEELATRPDREIDYSDIPPLAETFWRNAVSNPFYKPTKQATTVRLDTDILAWLKAPGKGYQTRINAILREAMLRDLDQHRG</sequence>
<comment type="caution">
    <text evidence="1">The sequence shown here is derived from an EMBL/GenBank/DDBJ whole genome shotgun (WGS) entry which is preliminary data.</text>
</comment>
<gene>
    <name evidence="1" type="ORF">DDT56_08140</name>
</gene>
<accession>A0A2U1U551</accession>
<dbReference type="EMBL" id="QDKH01000008">
    <property type="protein sequence ID" value="PWC16704.1"/>
    <property type="molecule type" value="Genomic_DNA"/>
</dbReference>